<dbReference type="InterPro" id="IPR002828">
    <property type="entry name" value="SurE-like_Pase/nucleotidase"/>
</dbReference>
<accession>A0ABU3NQT2</accession>
<name>A0ABU3NQT2_9CHLR</name>
<evidence type="ECO:0000313" key="8">
    <source>
        <dbReference type="Proteomes" id="UP001254165"/>
    </source>
</evidence>
<keyword evidence="4 5" id="KW-0378">Hydrolase</keyword>
<dbReference type="PANTHER" id="PTHR30457">
    <property type="entry name" value="5'-NUCLEOTIDASE SURE"/>
    <property type="match status" value="1"/>
</dbReference>
<dbReference type="EMBL" id="JAUHMF010000002">
    <property type="protein sequence ID" value="MDT8899203.1"/>
    <property type="molecule type" value="Genomic_DNA"/>
</dbReference>
<feature type="binding site" evidence="5">
    <location>
        <position position="12"/>
    </location>
    <ligand>
        <name>a divalent metal cation</name>
        <dbReference type="ChEBI" id="CHEBI:60240"/>
    </ligand>
</feature>
<organism evidence="7 8">
    <name type="scientific">Thermanaerothrix solaris</name>
    <dbReference type="NCBI Taxonomy" id="3058434"/>
    <lineage>
        <taxon>Bacteria</taxon>
        <taxon>Bacillati</taxon>
        <taxon>Chloroflexota</taxon>
        <taxon>Anaerolineae</taxon>
        <taxon>Anaerolineales</taxon>
        <taxon>Anaerolineaceae</taxon>
        <taxon>Thermanaerothrix</taxon>
    </lineage>
</organism>
<keyword evidence="5" id="KW-0547">Nucleotide-binding</keyword>
<feature type="domain" description="Survival protein SurE-like phosphatase/nucleotidase" evidence="6">
    <location>
        <begin position="6"/>
        <end position="200"/>
    </location>
</feature>
<evidence type="ECO:0000313" key="7">
    <source>
        <dbReference type="EMBL" id="MDT8899203.1"/>
    </source>
</evidence>
<keyword evidence="8" id="KW-1185">Reference proteome</keyword>
<dbReference type="Pfam" id="PF01975">
    <property type="entry name" value="SurE"/>
    <property type="match status" value="1"/>
</dbReference>
<evidence type="ECO:0000259" key="6">
    <source>
        <dbReference type="Pfam" id="PF01975"/>
    </source>
</evidence>
<keyword evidence="5" id="KW-0963">Cytoplasm</keyword>
<dbReference type="InterPro" id="IPR036523">
    <property type="entry name" value="SurE-like_sf"/>
</dbReference>
<evidence type="ECO:0000256" key="3">
    <source>
        <dbReference type="ARBA" id="ARBA00022723"/>
    </source>
</evidence>
<dbReference type="EC" id="3.1.3.5" evidence="5"/>
<comment type="subcellular location">
    <subcellularLocation>
        <location evidence="5">Cytoplasm</location>
    </subcellularLocation>
</comment>
<reference evidence="7 8" key="1">
    <citation type="submission" date="2023-07" db="EMBL/GenBank/DDBJ databases">
        <title>Novel species of Thermanaerothrix with wide hydrolytic capabilities.</title>
        <authorList>
            <person name="Zayulina K.S."/>
            <person name="Podosokorskaya O.A."/>
            <person name="Elcheninov A.G."/>
        </authorList>
    </citation>
    <scope>NUCLEOTIDE SEQUENCE [LARGE SCALE GENOMIC DNA]</scope>
    <source>
        <strain evidence="7 8">4228-RoL</strain>
    </source>
</reference>
<comment type="cofactor">
    <cofactor evidence="5">
        <name>a divalent metal cation</name>
        <dbReference type="ChEBI" id="CHEBI:60240"/>
    </cofactor>
    <text evidence="5">Binds 1 divalent metal cation per subunit.</text>
</comment>
<dbReference type="Proteomes" id="UP001254165">
    <property type="component" value="Unassembled WGS sequence"/>
</dbReference>
<dbReference type="NCBIfam" id="TIGR00087">
    <property type="entry name" value="surE"/>
    <property type="match status" value="1"/>
</dbReference>
<comment type="caution">
    <text evidence="7">The sequence shown here is derived from an EMBL/GenBank/DDBJ whole genome shotgun (WGS) entry which is preliminary data.</text>
</comment>
<sequence>MQKPLILLTNDDGVESPGLWAAACALAVVGDVTIAAPLTQSTGAGRSMPHFMNGRIERRVRDMCGRTWEAYGVNGSPAQAVDHAILELMPRYPDLVVSGINYGENVGTGITISGTIGAAMEAASFGIPALAVSLQTGIQNHLSHSTEVDFSVAAHFTAYFAQCILRSGLPGDVQILKVEIPASATPETPWRVTRLALHRYYVPYSTRRGGLDEEAPLGYRVQVSPDEVPKDSDIYALLYEHVVSVTPLTLDMTARYPLHSLEAHLRRDQMG</sequence>
<comment type="catalytic activity">
    <reaction evidence="1 5">
        <text>a ribonucleoside 5'-phosphate + H2O = a ribonucleoside + phosphate</text>
        <dbReference type="Rhea" id="RHEA:12484"/>
        <dbReference type="ChEBI" id="CHEBI:15377"/>
        <dbReference type="ChEBI" id="CHEBI:18254"/>
        <dbReference type="ChEBI" id="CHEBI:43474"/>
        <dbReference type="ChEBI" id="CHEBI:58043"/>
        <dbReference type="EC" id="3.1.3.5"/>
    </reaction>
</comment>
<evidence type="ECO:0000256" key="5">
    <source>
        <dbReference type="HAMAP-Rule" id="MF_00060"/>
    </source>
</evidence>
<dbReference type="PANTHER" id="PTHR30457:SF0">
    <property type="entry name" value="PHOSPHATASE, PUTATIVE (AFU_ORTHOLOGUE AFUA_4G01070)-RELATED"/>
    <property type="match status" value="1"/>
</dbReference>
<feature type="binding site" evidence="5">
    <location>
        <position position="11"/>
    </location>
    <ligand>
        <name>a divalent metal cation</name>
        <dbReference type="ChEBI" id="CHEBI:60240"/>
    </ligand>
</feature>
<dbReference type="SUPFAM" id="SSF64167">
    <property type="entry name" value="SurE-like"/>
    <property type="match status" value="1"/>
</dbReference>
<dbReference type="HAMAP" id="MF_00060">
    <property type="entry name" value="SurE"/>
    <property type="match status" value="1"/>
</dbReference>
<evidence type="ECO:0000256" key="4">
    <source>
        <dbReference type="ARBA" id="ARBA00022801"/>
    </source>
</evidence>
<keyword evidence="3 5" id="KW-0479">Metal-binding</keyword>
<proteinExistence type="inferred from homology"/>
<dbReference type="RefSeq" id="WP_315625889.1">
    <property type="nucleotide sequence ID" value="NZ_JAUHMF010000002.1"/>
</dbReference>
<dbReference type="Gene3D" id="3.40.1210.10">
    <property type="entry name" value="Survival protein SurE-like phosphatase/nucleotidase"/>
    <property type="match status" value="1"/>
</dbReference>
<comment type="caution">
    <text evidence="5">Lacks conserved residue(s) required for the propagation of feature annotation.</text>
</comment>
<gene>
    <name evidence="5 7" type="primary">surE</name>
    <name evidence="7" type="ORF">QYE77_13130</name>
</gene>
<dbReference type="InterPro" id="IPR030048">
    <property type="entry name" value="SurE"/>
</dbReference>
<comment type="function">
    <text evidence="5">Nucleotidase that shows phosphatase activity on nucleoside 5'-monophosphates.</text>
</comment>
<evidence type="ECO:0000256" key="1">
    <source>
        <dbReference type="ARBA" id="ARBA00000815"/>
    </source>
</evidence>
<protein>
    <recommendedName>
        <fullName evidence="5">5'-nucleotidase SurE</fullName>
        <ecNumber evidence="5">3.1.3.5</ecNumber>
    </recommendedName>
    <alternativeName>
        <fullName evidence="5">Nucleoside 5'-monophosphate phosphohydrolase</fullName>
    </alternativeName>
</protein>
<comment type="similarity">
    <text evidence="2 5">Belongs to the SurE nucleotidase family.</text>
</comment>
<evidence type="ECO:0000256" key="2">
    <source>
        <dbReference type="ARBA" id="ARBA00011062"/>
    </source>
</evidence>
<feature type="binding site" evidence="5">
    <location>
        <position position="101"/>
    </location>
    <ligand>
        <name>a divalent metal cation</name>
        <dbReference type="ChEBI" id="CHEBI:60240"/>
    </ligand>
</feature>
<dbReference type="GO" id="GO:0008254">
    <property type="term" value="F:3'-nucleotidase activity"/>
    <property type="evidence" value="ECO:0007669"/>
    <property type="project" value="UniProtKB-EC"/>
</dbReference>
<dbReference type="GO" id="GO:0008253">
    <property type="term" value="F:5'-nucleotidase activity"/>
    <property type="evidence" value="ECO:0007669"/>
    <property type="project" value="UniProtKB-EC"/>
</dbReference>